<dbReference type="Gene3D" id="1.10.10.10">
    <property type="entry name" value="Winged helix-like DNA-binding domain superfamily/Winged helix DNA-binding domain"/>
    <property type="match status" value="1"/>
</dbReference>
<dbReference type="PANTHER" id="PTHR30146">
    <property type="entry name" value="LACI-RELATED TRANSCRIPTIONAL REPRESSOR"/>
    <property type="match status" value="1"/>
</dbReference>
<dbReference type="InterPro" id="IPR036388">
    <property type="entry name" value="WH-like_DNA-bd_sf"/>
</dbReference>
<dbReference type="Pfam" id="PF00392">
    <property type="entry name" value="GntR"/>
    <property type="match status" value="1"/>
</dbReference>
<keyword evidence="6" id="KW-1185">Reference proteome</keyword>
<name>A0ABR5AN57_9BACL</name>
<dbReference type="CDD" id="cd01541">
    <property type="entry name" value="PBP1_AraR"/>
    <property type="match status" value="1"/>
</dbReference>
<dbReference type="Pfam" id="PF13377">
    <property type="entry name" value="Peripla_BP_3"/>
    <property type="match status" value="1"/>
</dbReference>
<dbReference type="PANTHER" id="PTHR30146:SF150">
    <property type="entry name" value="ARABINOSE METABOLISM TRANSCRIPTIONAL REPRESSOR"/>
    <property type="match status" value="1"/>
</dbReference>
<proteinExistence type="predicted"/>
<dbReference type="Gene3D" id="3.40.50.2300">
    <property type="match status" value="2"/>
</dbReference>
<evidence type="ECO:0000256" key="2">
    <source>
        <dbReference type="ARBA" id="ARBA00023125"/>
    </source>
</evidence>
<gene>
    <name evidence="5" type="ORF">SD70_00545</name>
</gene>
<evidence type="ECO:0000313" key="5">
    <source>
        <dbReference type="EMBL" id="KIL42439.1"/>
    </source>
</evidence>
<dbReference type="CDD" id="cd07377">
    <property type="entry name" value="WHTH_GntR"/>
    <property type="match status" value="1"/>
</dbReference>
<organism evidence="5 6">
    <name type="scientific">Gordoniibacillus kamchatkensis</name>
    <dbReference type="NCBI Taxonomy" id="1590651"/>
    <lineage>
        <taxon>Bacteria</taxon>
        <taxon>Bacillati</taxon>
        <taxon>Bacillota</taxon>
        <taxon>Bacilli</taxon>
        <taxon>Bacillales</taxon>
        <taxon>Paenibacillaceae</taxon>
        <taxon>Gordoniibacillus</taxon>
    </lineage>
</organism>
<keyword evidence="1" id="KW-0805">Transcription regulation</keyword>
<keyword evidence="2" id="KW-0238">DNA-binding</keyword>
<accession>A0ABR5AN57</accession>
<comment type="caution">
    <text evidence="5">The sequence shown here is derived from an EMBL/GenBank/DDBJ whole genome shotgun (WGS) entry which is preliminary data.</text>
</comment>
<dbReference type="Proteomes" id="UP000031967">
    <property type="component" value="Unassembled WGS sequence"/>
</dbReference>
<evidence type="ECO:0000313" key="6">
    <source>
        <dbReference type="Proteomes" id="UP000031967"/>
    </source>
</evidence>
<keyword evidence="3" id="KW-0804">Transcription</keyword>
<dbReference type="InterPro" id="IPR036390">
    <property type="entry name" value="WH_DNA-bd_sf"/>
</dbReference>
<dbReference type="InterPro" id="IPR028082">
    <property type="entry name" value="Peripla_BP_I"/>
</dbReference>
<dbReference type="InterPro" id="IPR046335">
    <property type="entry name" value="LacI/GalR-like_sensor"/>
</dbReference>
<sequence length="367" mass="40441">MTDKAVPKYRQLKQEIMTWLESGQLKQGEQMPSEHEIAAKFAMSRQTVRQTLGELEQEGWLYRVQGKGTFVSPQRGAGGGARPELQTVGMITTYISDYIFPHIVRGAESALRGKGYGLLLSSTDNDKDKETDSLTMMLSQPIAGLIVEPTRSALGNPNLHHYLTLQYRGIPVVMINERYPELGVPCVKLDDELGGFLAAEHLIRLGHRRIAGFFKADDLQGVNRLRGFLRAHRQYEVPLEPAAVVHYHTGEKRTKPYEAALAMLRQEQRPTAVVCYNDELAVTLLEAVRQAGLHVPRDLSVVGFDDSPLATATEIKLTTLSHPKTELGVKAVETLAALMAGGPGAASDTVYAPELIVRESTQAYGQP</sequence>
<dbReference type="PROSITE" id="PS50949">
    <property type="entry name" value="HTH_GNTR"/>
    <property type="match status" value="1"/>
</dbReference>
<dbReference type="SUPFAM" id="SSF53822">
    <property type="entry name" value="Periplasmic binding protein-like I"/>
    <property type="match status" value="1"/>
</dbReference>
<evidence type="ECO:0000259" key="4">
    <source>
        <dbReference type="PROSITE" id="PS50949"/>
    </source>
</evidence>
<evidence type="ECO:0000256" key="1">
    <source>
        <dbReference type="ARBA" id="ARBA00023015"/>
    </source>
</evidence>
<dbReference type="InterPro" id="IPR033532">
    <property type="entry name" value="AraR_ligand_bind_dom"/>
</dbReference>
<reference evidence="5 6" key="1">
    <citation type="submission" date="2014-12" db="EMBL/GenBank/DDBJ databases">
        <title>Draft genome sequence of Paenibacillus kamchatkensis strain B-2647.</title>
        <authorList>
            <person name="Karlyshev A.V."/>
            <person name="Kudryashova E.B."/>
        </authorList>
    </citation>
    <scope>NUCLEOTIDE SEQUENCE [LARGE SCALE GENOMIC DNA]</scope>
    <source>
        <strain evidence="5 6">VKM B-2647</strain>
    </source>
</reference>
<dbReference type="PRINTS" id="PR00035">
    <property type="entry name" value="HTHGNTR"/>
</dbReference>
<dbReference type="RefSeq" id="WP_041044757.1">
    <property type="nucleotide sequence ID" value="NZ_JXAK01000001.1"/>
</dbReference>
<dbReference type="SMART" id="SM00345">
    <property type="entry name" value="HTH_GNTR"/>
    <property type="match status" value="1"/>
</dbReference>
<dbReference type="InterPro" id="IPR000524">
    <property type="entry name" value="Tscrpt_reg_HTH_GntR"/>
</dbReference>
<feature type="domain" description="HTH gntR-type" evidence="4">
    <location>
        <begin position="6"/>
        <end position="74"/>
    </location>
</feature>
<dbReference type="EMBL" id="JXAK01000001">
    <property type="protein sequence ID" value="KIL42439.1"/>
    <property type="molecule type" value="Genomic_DNA"/>
</dbReference>
<dbReference type="SUPFAM" id="SSF46785">
    <property type="entry name" value="Winged helix' DNA-binding domain"/>
    <property type="match status" value="1"/>
</dbReference>
<protein>
    <submittedName>
        <fullName evidence="5">GntR family transcriptional regulator</fullName>
    </submittedName>
</protein>
<evidence type="ECO:0000256" key="3">
    <source>
        <dbReference type="ARBA" id="ARBA00023163"/>
    </source>
</evidence>